<sequence>MQKVENYEFGHIKPSKKEGNTKHTSKAEKKVVDKALLIKSAKKYYIGGGMTSCNQQLQN</sequence>
<keyword evidence="3" id="KW-1185">Reference proteome</keyword>
<evidence type="ECO:0000313" key="3">
    <source>
        <dbReference type="Proteomes" id="UP000016511"/>
    </source>
</evidence>
<dbReference type="STRING" id="649747.HMPREF0083_03726"/>
<organism evidence="2 3">
    <name type="scientific">Aneurinibacillus aneurinilyticus ATCC 12856</name>
    <dbReference type="NCBI Taxonomy" id="649747"/>
    <lineage>
        <taxon>Bacteria</taxon>
        <taxon>Bacillati</taxon>
        <taxon>Bacillota</taxon>
        <taxon>Bacilli</taxon>
        <taxon>Bacillales</taxon>
        <taxon>Paenibacillaceae</taxon>
        <taxon>Aneurinibacillus group</taxon>
        <taxon>Aneurinibacillus</taxon>
    </lineage>
</organism>
<accession>U1X0Z7</accession>
<dbReference type="Proteomes" id="UP000016511">
    <property type="component" value="Unassembled WGS sequence"/>
</dbReference>
<dbReference type="HOGENOM" id="CLU_2950120_0_0_9"/>
<protein>
    <submittedName>
        <fullName evidence="2">Uncharacterized protein</fullName>
    </submittedName>
</protein>
<dbReference type="AlphaFoldDB" id="U1X0Z7"/>
<feature type="region of interest" description="Disordered" evidence="1">
    <location>
        <begin position="1"/>
        <end position="28"/>
    </location>
</feature>
<proteinExistence type="predicted"/>
<dbReference type="EMBL" id="AWSJ01000223">
    <property type="protein sequence ID" value="ERI08193.1"/>
    <property type="molecule type" value="Genomic_DNA"/>
</dbReference>
<evidence type="ECO:0000256" key="1">
    <source>
        <dbReference type="SAM" id="MobiDB-lite"/>
    </source>
</evidence>
<gene>
    <name evidence="2" type="ORF">HMPREF0083_03726</name>
</gene>
<comment type="caution">
    <text evidence="2">The sequence shown here is derived from an EMBL/GenBank/DDBJ whole genome shotgun (WGS) entry which is preliminary data.</text>
</comment>
<dbReference type="PATRIC" id="fig|649747.3.peg.3381"/>
<name>U1X0Z7_ANEAE</name>
<evidence type="ECO:0000313" key="2">
    <source>
        <dbReference type="EMBL" id="ERI08193.1"/>
    </source>
</evidence>
<reference evidence="2 3" key="1">
    <citation type="submission" date="2013-08" db="EMBL/GenBank/DDBJ databases">
        <authorList>
            <person name="Weinstock G."/>
            <person name="Sodergren E."/>
            <person name="Wylie T."/>
            <person name="Fulton L."/>
            <person name="Fulton R."/>
            <person name="Fronick C."/>
            <person name="O'Laughlin M."/>
            <person name="Godfrey J."/>
            <person name="Miner T."/>
            <person name="Herter B."/>
            <person name="Appelbaum E."/>
            <person name="Cordes M."/>
            <person name="Lek S."/>
            <person name="Wollam A."/>
            <person name="Pepin K.H."/>
            <person name="Palsikar V.B."/>
            <person name="Mitreva M."/>
            <person name="Wilson R.K."/>
        </authorList>
    </citation>
    <scope>NUCLEOTIDE SEQUENCE [LARGE SCALE GENOMIC DNA]</scope>
    <source>
        <strain evidence="2 3">ATCC 12856</strain>
    </source>
</reference>